<dbReference type="AlphaFoldDB" id="A0A0F9ELE5"/>
<dbReference type="InterPro" id="IPR001789">
    <property type="entry name" value="Sig_transdc_resp-reg_receiver"/>
</dbReference>
<proteinExistence type="predicted"/>
<organism evidence="4">
    <name type="scientific">marine sediment metagenome</name>
    <dbReference type="NCBI Taxonomy" id="412755"/>
    <lineage>
        <taxon>unclassified sequences</taxon>
        <taxon>metagenomes</taxon>
        <taxon>ecological metagenomes</taxon>
    </lineage>
</organism>
<dbReference type="NCBIfam" id="TIGR00254">
    <property type="entry name" value="GGDEF"/>
    <property type="match status" value="1"/>
</dbReference>
<dbReference type="InterPro" id="IPR011006">
    <property type="entry name" value="CheY-like_superfamily"/>
</dbReference>
<gene>
    <name evidence="4" type="ORF">LCGC14_2060860</name>
</gene>
<feature type="non-terminal residue" evidence="4">
    <location>
        <position position="1"/>
    </location>
</feature>
<dbReference type="SUPFAM" id="SSF52172">
    <property type="entry name" value="CheY-like"/>
    <property type="match status" value="1"/>
</dbReference>
<evidence type="ECO:0000313" key="4">
    <source>
        <dbReference type="EMBL" id="KKL74839.1"/>
    </source>
</evidence>
<dbReference type="Pfam" id="PF00072">
    <property type="entry name" value="Response_reg"/>
    <property type="match status" value="1"/>
</dbReference>
<dbReference type="PROSITE" id="PS50110">
    <property type="entry name" value="RESPONSE_REGULATORY"/>
    <property type="match status" value="1"/>
</dbReference>
<dbReference type="PANTHER" id="PTHR45138">
    <property type="entry name" value="REGULATORY COMPONENTS OF SENSORY TRANSDUCTION SYSTEM"/>
    <property type="match status" value="1"/>
</dbReference>
<feature type="compositionally biased region" description="Basic and acidic residues" evidence="1">
    <location>
        <begin position="1"/>
        <end position="13"/>
    </location>
</feature>
<dbReference type="InterPro" id="IPR029787">
    <property type="entry name" value="Nucleotide_cyclase"/>
</dbReference>
<dbReference type="SUPFAM" id="SSF55073">
    <property type="entry name" value="Nucleotide cyclase"/>
    <property type="match status" value="1"/>
</dbReference>
<dbReference type="GO" id="GO:0005886">
    <property type="term" value="C:plasma membrane"/>
    <property type="evidence" value="ECO:0007669"/>
    <property type="project" value="TreeGrafter"/>
</dbReference>
<evidence type="ECO:0000259" key="2">
    <source>
        <dbReference type="PROSITE" id="PS50110"/>
    </source>
</evidence>
<dbReference type="PANTHER" id="PTHR45138:SF9">
    <property type="entry name" value="DIGUANYLATE CYCLASE DGCM-RELATED"/>
    <property type="match status" value="1"/>
</dbReference>
<protein>
    <recommendedName>
        <fullName evidence="5">Diguanylate cyclase response regulator</fullName>
    </recommendedName>
</protein>
<feature type="domain" description="Response regulatory" evidence="2">
    <location>
        <begin position="25"/>
        <end position="139"/>
    </location>
</feature>
<dbReference type="Pfam" id="PF00990">
    <property type="entry name" value="GGDEF"/>
    <property type="match status" value="1"/>
</dbReference>
<dbReference type="InterPro" id="IPR043128">
    <property type="entry name" value="Rev_trsase/Diguanyl_cyclase"/>
</dbReference>
<feature type="region of interest" description="Disordered" evidence="1">
    <location>
        <begin position="1"/>
        <end position="21"/>
    </location>
</feature>
<dbReference type="InterPro" id="IPR050469">
    <property type="entry name" value="Diguanylate_Cyclase"/>
</dbReference>
<sequence length="325" mass="36684">DSKGSSKMNEHGRQMTIETDSDSPRIMVVDDEEKVLTPIKVALEHIGYEVITFLDAQNALDELKNEIYDLIITDLKMPKIPGIKFIKEAKKISPNSDLIVMTGFPSVETAVKCMKLGAADYITKPFDMEYFNLIVKKAFYKRTLEKRAAEREYYEHISHVDGLTGLYNHNFFHNLMDGEISRAARYKHSFSLLMIDIDDFKRINDTYGHQVGNRVLKELASLLNSFVRKNDSVARYGGEEFAIIFSETAKEHGSIFGNRIVNGISSAKIKEISQDDRLTISAGLAGYPDDATTQEVLVKKADEALYQAKKMGKNTLCVYGKQNPC</sequence>
<dbReference type="PROSITE" id="PS50887">
    <property type="entry name" value="GGDEF"/>
    <property type="match status" value="1"/>
</dbReference>
<dbReference type="GO" id="GO:0000160">
    <property type="term" value="P:phosphorelay signal transduction system"/>
    <property type="evidence" value="ECO:0007669"/>
    <property type="project" value="InterPro"/>
</dbReference>
<evidence type="ECO:0000259" key="3">
    <source>
        <dbReference type="PROSITE" id="PS50887"/>
    </source>
</evidence>
<dbReference type="SMART" id="SM00267">
    <property type="entry name" value="GGDEF"/>
    <property type="match status" value="1"/>
</dbReference>
<dbReference type="Gene3D" id="3.30.70.270">
    <property type="match status" value="1"/>
</dbReference>
<dbReference type="SMART" id="SM00448">
    <property type="entry name" value="REC"/>
    <property type="match status" value="1"/>
</dbReference>
<name>A0A0F9ELE5_9ZZZZ</name>
<dbReference type="Gene3D" id="3.40.50.2300">
    <property type="match status" value="1"/>
</dbReference>
<comment type="caution">
    <text evidence="4">The sequence shown here is derived from an EMBL/GenBank/DDBJ whole genome shotgun (WGS) entry which is preliminary data.</text>
</comment>
<accession>A0A0F9ELE5</accession>
<dbReference type="FunFam" id="3.30.70.270:FF:000001">
    <property type="entry name" value="Diguanylate cyclase domain protein"/>
    <property type="match status" value="1"/>
</dbReference>
<reference evidence="4" key="1">
    <citation type="journal article" date="2015" name="Nature">
        <title>Complex archaea that bridge the gap between prokaryotes and eukaryotes.</title>
        <authorList>
            <person name="Spang A."/>
            <person name="Saw J.H."/>
            <person name="Jorgensen S.L."/>
            <person name="Zaremba-Niedzwiedzka K."/>
            <person name="Martijn J."/>
            <person name="Lind A.E."/>
            <person name="van Eijk R."/>
            <person name="Schleper C."/>
            <person name="Guy L."/>
            <person name="Ettema T.J."/>
        </authorList>
    </citation>
    <scope>NUCLEOTIDE SEQUENCE</scope>
</reference>
<dbReference type="EMBL" id="LAZR01024529">
    <property type="protein sequence ID" value="KKL74839.1"/>
    <property type="molecule type" value="Genomic_DNA"/>
</dbReference>
<evidence type="ECO:0008006" key="5">
    <source>
        <dbReference type="Google" id="ProtNLM"/>
    </source>
</evidence>
<dbReference type="GO" id="GO:1902201">
    <property type="term" value="P:negative regulation of bacterial-type flagellum-dependent cell motility"/>
    <property type="evidence" value="ECO:0007669"/>
    <property type="project" value="TreeGrafter"/>
</dbReference>
<evidence type="ECO:0000256" key="1">
    <source>
        <dbReference type="SAM" id="MobiDB-lite"/>
    </source>
</evidence>
<dbReference type="InterPro" id="IPR000160">
    <property type="entry name" value="GGDEF_dom"/>
</dbReference>
<dbReference type="GO" id="GO:0052621">
    <property type="term" value="F:diguanylate cyclase activity"/>
    <property type="evidence" value="ECO:0007669"/>
    <property type="project" value="TreeGrafter"/>
</dbReference>
<dbReference type="GO" id="GO:0043709">
    <property type="term" value="P:cell adhesion involved in single-species biofilm formation"/>
    <property type="evidence" value="ECO:0007669"/>
    <property type="project" value="TreeGrafter"/>
</dbReference>
<feature type="domain" description="GGDEF" evidence="3">
    <location>
        <begin position="188"/>
        <end position="321"/>
    </location>
</feature>
<dbReference type="CDD" id="cd01949">
    <property type="entry name" value="GGDEF"/>
    <property type="match status" value="1"/>
</dbReference>